<dbReference type="PANTHER" id="PTHR30614">
    <property type="entry name" value="MEMBRANE COMPONENT OF AMINO ACID ABC TRANSPORTER"/>
    <property type="match status" value="1"/>
</dbReference>
<comment type="similarity">
    <text evidence="2">Belongs to the binding-protein-dependent transport system permease family. HisMQ subfamily.</text>
</comment>
<feature type="transmembrane region" description="Helical" evidence="9">
    <location>
        <begin position="369"/>
        <end position="393"/>
    </location>
</feature>
<dbReference type="EMBL" id="CP017637">
    <property type="protein sequence ID" value="APG12133.1"/>
    <property type="molecule type" value="Genomic_DNA"/>
</dbReference>
<dbReference type="Proteomes" id="UP000181962">
    <property type="component" value="Chromosome"/>
</dbReference>
<feature type="domain" description="ABC transmembrane type-1" evidence="10">
    <location>
        <begin position="95"/>
        <end position="388"/>
    </location>
</feature>
<evidence type="ECO:0000259" key="10">
    <source>
        <dbReference type="PROSITE" id="PS50928"/>
    </source>
</evidence>
<accession>A0A1L3FFQ0</accession>
<dbReference type="GO" id="GO:0043190">
    <property type="term" value="C:ATP-binding cassette (ABC) transporter complex"/>
    <property type="evidence" value="ECO:0007669"/>
    <property type="project" value="InterPro"/>
</dbReference>
<sequence>MSTEARKPPAQIALKIRRVLGGKAGWNGVAVQFAFAAILGWIGYEIVSNARANLENQHIAAGFGFLRNNAGFDVNQTLISYTGSDTFLRVFVVGLLNTLLVSVVGIFFATVIGFIVALCRLSPNWLLSRVGEIYVEIIRNLPLLFQILFWYLAVLAALPNPRQSISLLGFAFVSNRGLVIPRPIGESGFEAFLAVLAFGIVASLALRIYARRALFQRGQMIRIWPYVLGLLFALPLATMLVSGVPFTFEVPQLKGFNFAGGSRIIPEFVALTLALSTYTAAFIAEIVRAGILSVHKGQMEAGSSLGLSRGTTLRLIVVPQAMRVIVPPLTNQYLNLTKNSSLAVAIGYPDLVSVFAGTSLSQTGQAIEIIAMTMGVYLLISLLTSAVMSVYGWRVSRSLGA</sequence>
<keyword evidence="5 9" id="KW-0812">Transmembrane</keyword>
<dbReference type="PANTHER" id="PTHR30614:SF37">
    <property type="entry name" value="AMINO-ACID ABC TRANSPORTER PERMEASE PROTEIN YHDX-RELATED"/>
    <property type="match status" value="1"/>
</dbReference>
<dbReference type="PROSITE" id="PS50928">
    <property type="entry name" value="ABC_TM1"/>
    <property type="match status" value="1"/>
</dbReference>
<keyword evidence="6" id="KW-0029">Amino-acid transport</keyword>
<dbReference type="NCBIfam" id="TIGR01726">
    <property type="entry name" value="HEQRo_perm_3TM"/>
    <property type="match status" value="1"/>
</dbReference>
<feature type="transmembrane region" description="Helical" evidence="9">
    <location>
        <begin position="90"/>
        <end position="119"/>
    </location>
</feature>
<feature type="transmembrane region" description="Helical" evidence="9">
    <location>
        <begin position="222"/>
        <end position="248"/>
    </location>
</feature>
<protein>
    <submittedName>
        <fullName evidence="11">Amino acid ABC transporter permease</fullName>
    </submittedName>
</protein>
<comment type="subcellular location">
    <subcellularLocation>
        <location evidence="1">Cell inner membrane</location>
        <topology evidence="1">Multi-pass membrane protein</topology>
    </subcellularLocation>
    <subcellularLocation>
        <location evidence="9">Cell membrane</location>
        <topology evidence="9">Multi-pass membrane protein</topology>
    </subcellularLocation>
</comment>
<dbReference type="Gene3D" id="1.10.3720.10">
    <property type="entry name" value="MetI-like"/>
    <property type="match status" value="2"/>
</dbReference>
<dbReference type="OrthoDB" id="9808531at2"/>
<evidence type="ECO:0000256" key="1">
    <source>
        <dbReference type="ARBA" id="ARBA00004429"/>
    </source>
</evidence>
<evidence type="ECO:0000256" key="8">
    <source>
        <dbReference type="ARBA" id="ARBA00023136"/>
    </source>
</evidence>
<reference evidence="11 12" key="1">
    <citation type="submission" date="2016-11" db="EMBL/GenBank/DDBJ databases">
        <title>Complete Genome Sequence of Bradyrhizobium sp. strain J5, an isolated from soybean nodule in Hokkaido.</title>
        <authorList>
            <person name="Kanehara K."/>
        </authorList>
    </citation>
    <scope>NUCLEOTIDE SEQUENCE [LARGE SCALE GENOMIC DNA]</scope>
    <source>
        <strain evidence="11 12">J5</strain>
    </source>
</reference>
<evidence type="ECO:0000256" key="9">
    <source>
        <dbReference type="RuleBase" id="RU363032"/>
    </source>
</evidence>
<evidence type="ECO:0000313" key="12">
    <source>
        <dbReference type="Proteomes" id="UP000181962"/>
    </source>
</evidence>
<dbReference type="GO" id="GO:0006865">
    <property type="term" value="P:amino acid transport"/>
    <property type="evidence" value="ECO:0007669"/>
    <property type="project" value="UniProtKB-KW"/>
</dbReference>
<keyword evidence="4" id="KW-1003">Cell membrane</keyword>
<dbReference type="SUPFAM" id="SSF161098">
    <property type="entry name" value="MetI-like"/>
    <property type="match status" value="2"/>
</dbReference>
<name>A0A1L3FFQ0_BRAJP</name>
<evidence type="ECO:0000256" key="5">
    <source>
        <dbReference type="ARBA" id="ARBA00022692"/>
    </source>
</evidence>
<keyword evidence="8 9" id="KW-0472">Membrane</keyword>
<dbReference type="InterPro" id="IPR000515">
    <property type="entry name" value="MetI-like"/>
</dbReference>
<gene>
    <name evidence="11" type="ORF">BKD09_27730</name>
</gene>
<feature type="transmembrane region" description="Helical" evidence="9">
    <location>
        <begin position="268"/>
        <end position="287"/>
    </location>
</feature>
<keyword evidence="7 9" id="KW-1133">Transmembrane helix</keyword>
<evidence type="ECO:0000256" key="7">
    <source>
        <dbReference type="ARBA" id="ARBA00022989"/>
    </source>
</evidence>
<dbReference type="GO" id="GO:0022857">
    <property type="term" value="F:transmembrane transporter activity"/>
    <property type="evidence" value="ECO:0007669"/>
    <property type="project" value="InterPro"/>
</dbReference>
<dbReference type="InterPro" id="IPR043429">
    <property type="entry name" value="ArtM/GltK/GlnP/TcyL/YhdX-like"/>
</dbReference>
<feature type="transmembrane region" description="Helical" evidence="9">
    <location>
        <begin position="191"/>
        <end position="210"/>
    </location>
</feature>
<dbReference type="CDD" id="cd06261">
    <property type="entry name" value="TM_PBP2"/>
    <property type="match status" value="1"/>
</dbReference>
<dbReference type="AlphaFoldDB" id="A0A1L3FFQ0"/>
<feature type="transmembrane region" description="Helical" evidence="9">
    <location>
        <begin position="140"/>
        <end position="158"/>
    </location>
</feature>
<dbReference type="InterPro" id="IPR010065">
    <property type="entry name" value="AA_ABC_transptr_permease_3TM"/>
</dbReference>
<evidence type="ECO:0000256" key="4">
    <source>
        <dbReference type="ARBA" id="ARBA00022475"/>
    </source>
</evidence>
<organism evidence="11 12">
    <name type="scientific">Bradyrhizobium japonicum</name>
    <dbReference type="NCBI Taxonomy" id="375"/>
    <lineage>
        <taxon>Bacteria</taxon>
        <taxon>Pseudomonadati</taxon>
        <taxon>Pseudomonadota</taxon>
        <taxon>Alphaproteobacteria</taxon>
        <taxon>Hyphomicrobiales</taxon>
        <taxon>Nitrobacteraceae</taxon>
        <taxon>Bradyrhizobium</taxon>
    </lineage>
</organism>
<keyword evidence="3 9" id="KW-0813">Transport</keyword>
<dbReference type="RefSeq" id="WP_071914130.1">
    <property type="nucleotide sequence ID" value="NZ_CP017637.1"/>
</dbReference>
<evidence type="ECO:0000256" key="2">
    <source>
        <dbReference type="ARBA" id="ARBA00010072"/>
    </source>
</evidence>
<feature type="transmembrane region" description="Helical" evidence="9">
    <location>
        <begin position="24"/>
        <end position="44"/>
    </location>
</feature>
<dbReference type="InterPro" id="IPR035906">
    <property type="entry name" value="MetI-like_sf"/>
</dbReference>
<dbReference type="Pfam" id="PF00528">
    <property type="entry name" value="BPD_transp_1"/>
    <property type="match status" value="1"/>
</dbReference>
<evidence type="ECO:0000256" key="3">
    <source>
        <dbReference type="ARBA" id="ARBA00022448"/>
    </source>
</evidence>
<proteinExistence type="inferred from homology"/>
<evidence type="ECO:0000313" key="11">
    <source>
        <dbReference type="EMBL" id="APG12133.1"/>
    </source>
</evidence>
<evidence type="ECO:0000256" key="6">
    <source>
        <dbReference type="ARBA" id="ARBA00022970"/>
    </source>
</evidence>